<organism evidence="1 2">
    <name type="scientific">Leucobacter manosquensis</name>
    <dbReference type="NCBI Taxonomy" id="2810611"/>
    <lineage>
        <taxon>Bacteria</taxon>
        <taxon>Bacillati</taxon>
        <taxon>Actinomycetota</taxon>
        <taxon>Actinomycetes</taxon>
        <taxon>Micrococcales</taxon>
        <taxon>Microbacteriaceae</taxon>
        <taxon>Leucobacter</taxon>
    </lineage>
</organism>
<protein>
    <recommendedName>
        <fullName evidence="3">DUF4352 domain-containing protein</fullName>
    </recommendedName>
</protein>
<dbReference type="EMBL" id="JAFEVO010000001">
    <property type="protein sequence ID" value="MBS3181012.1"/>
    <property type="molecule type" value="Genomic_DNA"/>
</dbReference>
<name>A0ABS5M1E5_9MICO</name>
<keyword evidence="2" id="KW-1185">Reference proteome</keyword>
<dbReference type="Proteomes" id="UP000811492">
    <property type="component" value="Unassembled WGS sequence"/>
</dbReference>
<proteinExistence type="predicted"/>
<evidence type="ECO:0000313" key="1">
    <source>
        <dbReference type="EMBL" id="MBS3181012.1"/>
    </source>
</evidence>
<reference evidence="1 2" key="1">
    <citation type="submission" date="2021-02" db="EMBL/GenBank/DDBJ databases">
        <title>Draft genome and description of Leucobacter sp nov strain Marseille-Q4368.</title>
        <authorList>
            <person name="Boxberger M."/>
            <person name="La Scola B."/>
        </authorList>
    </citation>
    <scope>NUCLEOTIDE SEQUENCE [LARGE SCALE GENOMIC DNA]</scope>
    <source>
        <strain evidence="1 2">Marseille-Q4368</strain>
    </source>
</reference>
<evidence type="ECO:0000313" key="2">
    <source>
        <dbReference type="Proteomes" id="UP000811492"/>
    </source>
</evidence>
<comment type="caution">
    <text evidence="1">The sequence shown here is derived from an EMBL/GenBank/DDBJ whole genome shotgun (WGS) entry which is preliminary data.</text>
</comment>
<gene>
    <name evidence="1" type="ORF">JSQ98_02165</name>
</gene>
<sequence length="207" mass="22050">MPQIRSQRRVRRDIAGAIIACAIVAIGLLLVAATTLVTGAAETGRVGGRAVIRAAGADAFAVQVTGREGAGWEPSASDWVFARSNGFDVPMDLEQGFGPGASRVFTLGVRNASPELPGMISMEILNRDPAESALFDQLLYTVEVRGEVLLDRVPGDELDAMTPVNLGYFESEDAKTLTMTVTMPEDAGNELQRETARVQVAMRGVSQ</sequence>
<dbReference type="RefSeq" id="WP_211648179.1">
    <property type="nucleotide sequence ID" value="NZ_JAFEVO010000001.1"/>
</dbReference>
<accession>A0ABS5M1E5</accession>
<evidence type="ECO:0008006" key="3">
    <source>
        <dbReference type="Google" id="ProtNLM"/>
    </source>
</evidence>